<dbReference type="InterPro" id="IPR039034">
    <property type="entry name" value="INPP4"/>
</dbReference>
<evidence type="ECO:0000313" key="6">
    <source>
        <dbReference type="RefSeq" id="XP_042559059.1"/>
    </source>
</evidence>
<keyword evidence="3" id="KW-1185">Reference proteome</keyword>
<reference evidence="4 5" key="1">
    <citation type="submission" date="2025-04" db="UniProtKB">
        <authorList>
            <consortium name="RefSeq"/>
        </authorList>
    </citation>
    <scope>IDENTIFICATION</scope>
</reference>
<name>A0A6P8EWV2_CLUHA</name>
<gene>
    <name evidence="4 5 6" type="primary">LOC116218355</name>
</gene>
<dbReference type="RefSeq" id="XP_031415363.1">
    <property type="nucleotide sequence ID" value="XM_031559503.2"/>
</dbReference>
<evidence type="ECO:0000256" key="2">
    <source>
        <dbReference type="ARBA" id="ARBA00023098"/>
    </source>
</evidence>
<accession>A0A6P8EWV2</accession>
<dbReference type="InterPro" id="IPR035892">
    <property type="entry name" value="C2_domain_sf"/>
</dbReference>
<dbReference type="AlphaFoldDB" id="A0A6P8EWV2"/>
<keyword evidence="2" id="KW-0443">Lipid metabolism</keyword>
<evidence type="ECO:0000313" key="5">
    <source>
        <dbReference type="RefSeq" id="XP_031415363.1"/>
    </source>
</evidence>
<sequence>MAMMETELTEQLWGDSGGAGVIFVSRVQHLELSFACRNLVCVARDRKPNALVQVAALDVCEQNLLAFSSTEIVQGTRDPLFVTGVTFPPQCPILEETVIKVSVYDVKDKSANVVSRLHLGELGNWAINDVPFWVDQYG</sequence>
<dbReference type="PANTHER" id="PTHR12187">
    <property type="entry name" value="AGAP000124-PA"/>
    <property type="match status" value="1"/>
</dbReference>
<dbReference type="GO" id="GO:0005737">
    <property type="term" value="C:cytoplasm"/>
    <property type="evidence" value="ECO:0007669"/>
    <property type="project" value="TreeGrafter"/>
</dbReference>
<protein>
    <submittedName>
        <fullName evidence="4 5">Type II inositol 3,4-bisphosphate 4-phosphatase-like</fullName>
    </submittedName>
</protein>
<evidence type="ECO:0000313" key="3">
    <source>
        <dbReference type="Proteomes" id="UP000515152"/>
    </source>
</evidence>
<dbReference type="RefSeq" id="XP_042559059.1">
    <property type="nucleotide sequence ID" value="XM_042703125.1"/>
</dbReference>
<dbReference type="KEGG" id="char:116218355"/>
<organism evidence="3 4">
    <name type="scientific">Clupea harengus</name>
    <name type="common">Atlantic herring</name>
    <dbReference type="NCBI Taxonomy" id="7950"/>
    <lineage>
        <taxon>Eukaryota</taxon>
        <taxon>Metazoa</taxon>
        <taxon>Chordata</taxon>
        <taxon>Craniata</taxon>
        <taxon>Vertebrata</taxon>
        <taxon>Euteleostomi</taxon>
        <taxon>Actinopterygii</taxon>
        <taxon>Neopterygii</taxon>
        <taxon>Teleostei</taxon>
        <taxon>Clupei</taxon>
        <taxon>Clupeiformes</taxon>
        <taxon>Clupeoidei</taxon>
        <taxon>Clupeidae</taxon>
        <taxon>Clupea</taxon>
    </lineage>
</organism>
<evidence type="ECO:0000256" key="1">
    <source>
        <dbReference type="ARBA" id="ARBA00022801"/>
    </source>
</evidence>
<keyword evidence="1" id="KW-0378">Hydrolase</keyword>
<dbReference type="SUPFAM" id="SSF49562">
    <property type="entry name" value="C2 domain (Calcium/lipid-binding domain, CaLB)"/>
    <property type="match status" value="1"/>
</dbReference>
<dbReference type="GO" id="GO:0016316">
    <property type="term" value="F:phosphatidylinositol-3,4-bisphosphate 4-phosphatase activity"/>
    <property type="evidence" value="ECO:0007669"/>
    <property type="project" value="InterPro"/>
</dbReference>
<dbReference type="RefSeq" id="XP_031415362.1">
    <property type="nucleotide sequence ID" value="XM_031559502.2"/>
</dbReference>
<dbReference type="PANTHER" id="PTHR12187:SF3">
    <property type="entry name" value="INOSITOL POLYPHOSPHATE 4-PHOSPHATASE TYPE II"/>
    <property type="match status" value="1"/>
</dbReference>
<evidence type="ECO:0000313" key="4">
    <source>
        <dbReference type="RefSeq" id="XP_031415362.1"/>
    </source>
</evidence>
<dbReference type="Proteomes" id="UP000515152">
    <property type="component" value="Chromosome 22"/>
</dbReference>
<proteinExistence type="predicted"/>
<dbReference type="GeneID" id="116218355"/>